<dbReference type="AlphaFoldDB" id="A0A5E4PM26"/>
<dbReference type="InterPro" id="IPR000222">
    <property type="entry name" value="PP2C_BS"/>
</dbReference>
<name>A0A5E4PM26_9NEOP</name>
<dbReference type="Gene3D" id="3.60.40.10">
    <property type="entry name" value="PPM-type phosphatase domain"/>
    <property type="match status" value="1"/>
</dbReference>
<evidence type="ECO:0000313" key="1">
    <source>
        <dbReference type="EMBL" id="VVC86188.1"/>
    </source>
</evidence>
<accession>A0A5E4PM26</accession>
<reference evidence="1 2" key="1">
    <citation type="submission" date="2017-07" db="EMBL/GenBank/DDBJ databases">
        <authorList>
            <person name="Talla V."/>
            <person name="Backstrom N."/>
        </authorList>
    </citation>
    <scope>NUCLEOTIDE SEQUENCE [LARGE SCALE GENOMIC DNA]</scope>
</reference>
<dbReference type="SUPFAM" id="SSF81606">
    <property type="entry name" value="PP2C-like"/>
    <property type="match status" value="1"/>
</dbReference>
<keyword evidence="2" id="KW-1185">Reference proteome</keyword>
<gene>
    <name evidence="1" type="ORF">LSINAPIS_LOCUS56</name>
</gene>
<evidence type="ECO:0000313" key="2">
    <source>
        <dbReference type="Proteomes" id="UP000324832"/>
    </source>
</evidence>
<organism evidence="1 2">
    <name type="scientific">Leptidea sinapis</name>
    <dbReference type="NCBI Taxonomy" id="189913"/>
    <lineage>
        <taxon>Eukaryota</taxon>
        <taxon>Metazoa</taxon>
        <taxon>Ecdysozoa</taxon>
        <taxon>Arthropoda</taxon>
        <taxon>Hexapoda</taxon>
        <taxon>Insecta</taxon>
        <taxon>Pterygota</taxon>
        <taxon>Neoptera</taxon>
        <taxon>Endopterygota</taxon>
        <taxon>Lepidoptera</taxon>
        <taxon>Glossata</taxon>
        <taxon>Ditrysia</taxon>
        <taxon>Papilionoidea</taxon>
        <taxon>Pieridae</taxon>
        <taxon>Dismorphiinae</taxon>
        <taxon>Leptidea</taxon>
    </lineage>
</organism>
<evidence type="ECO:0008006" key="3">
    <source>
        <dbReference type="Google" id="ProtNLM"/>
    </source>
</evidence>
<protein>
    <recommendedName>
        <fullName evidence="3">PPM-type phosphatase domain-containing protein</fullName>
    </recommendedName>
</protein>
<dbReference type="Proteomes" id="UP000324832">
    <property type="component" value="Unassembled WGS sequence"/>
</dbReference>
<dbReference type="EMBL" id="FZQP02000002">
    <property type="protein sequence ID" value="VVC86188.1"/>
    <property type="molecule type" value="Genomic_DNA"/>
</dbReference>
<dbReference type="InterPro" id="IPR036457">
    <property type="entry name" value="PPM-type-like_dom_sf"/>
</dbReference>
<dbReference type="GO" id="GO:0043169">
    <property type="term" value="F:cation binding"/>
    <property type="evidence" value="ECO:0007669"/>
    <property type="project" value="InterPro"/>
</dbReference>
<dbReference type="PROSITE" id="PS01032">
    <property type="entry name" value="PPM_1"/>
    <property type="match status" value="1"/>
</dbReference>
<sequence length="141" mass="15586">MYGFPGKALIPKGGSQYVERHIKMELQYCLLLKKSSSLNQFSQKTEAQVGFGYFVQAPGITRGYLASNNPIEDTRSEAQCKLTPGLLMGIYDGHGGPACAQVLSKRLLKYVAAALLPAPILEKFQKEENTDKIIETFNDKL</sequence>
<proteinExistence type="predicted"/>